<evidence type="ECO:0000256" key="2">
    <source>
        <dbReference type="SAM" id="MobiDB-lite"/>
    </source>
</evidence>
<evidence type="ECO:0000256" key="1">
    <source>
        <dbReference type="ARBA" id="ARBA00023002"/>
    </source>
</evidence>
<proteinExistence type="predicted"/>
<comment type="caution">
    <text evidence="3">The sequence shown here is derived from an EMBL/GenBank/DDBJ whole genome shotgun (WGS) entry which is preliminary data.</text>
</comment>
<dbReference type="InterPro" id="IPR036188">
    <property type="entry name" value="FAD/NAD-bd_sf"/>
</dbReference>
<reference evidence="4" key="1">
    <citation type="submission" date="2019-06" db="EMBL/GenBank/DDBJ databases">
        <title>Draft genome sequence of the griseofulvin-producing fungus Xylaria cubensis strain G536.</title>
        <authorList>
            <person name="Mead M.E."/>
            <person name="Raja H.A."/>
            <person name="Steenwyk J.L."/>
            <person name="Knowles S.L."/>
            <person name="Oberlies N.H."/>
            <person name="Rokas A."/>
        </authorList>
    </citation>
    <scope>NUCLEOTIDE SEQUENCE [LARGE SCALE GENOMIC DNA]</scope>
    <source>
        <strain evidence="4">G536</strain>
    </source>
</reference>
<evidence type="ECO:0000313" key="3">
    <source>
        <dbReference type="EMBL" id="TRX88876.1"/>
    </source>
</evidence>
<keyword evidence="1" id="KW-0560">Oxidoreductase</keyword>
<dbReference type="EMBL" id="VFLP01000078">
    <property type="protein sequence ID" value="TRX88876.1"/>
    <property type="molecule type" value="Genomic_DNA"/>
</dbReference>
<dbReference type="PANTHER" id="PTHR43539">
    <property type="entry name" value="FLAVIN-BINDING MONOOXYGENASE-LIKE PROTEIN (AFU_ORTHOLOGUE AFUA_4G09220)"/>
    <property type="match status" value="1"/>
</dbReference>
<dbReference type="PANTHER" id="PTHR43539:SF68">
    <property type="entry name" value="FLAVIN-BINDING MONOOXYGENASE-LIKE PROTEIN (AFU_ORTHOLOGUE AFUA_4G09220)"/>
    <property type="match status" value="1"/>
</dbReference>
<dbReference type="SUPFAM" id="SSF51905">
    <property type="entry name" value="FAD/NAD(P)-binding domain"/>
    <property type="match status" value="1"/>
</dbReference>
<dbReference type="Gene3D" id="3.10.450.50">
    <property type="match status" value="1"/>
</dbReference>
<organism evidence="3 4">
    <name type="scientific">Xylaria flabelliformis</name>
    <dbReference type="NCBI Taxonomy" id="2512241"/>
    <lineage>
        <taxon>Eukaryota</taxon>
        <taxon>Fungi</taxon>
        <taxon>Dikarya</taxon>
        <taxon>Ascomycota</taxon>
        <taxon>Pezizomycotina</taxon>
        <taxon>Sordariomycetes</taxon>
        <taxon>Xylariomycetidae</taxon>
        <taxon>Xylariales</taxon>
        <taxon>Xylariaceae</taxon>
        <taxon>Xylaria</taxon>
    </lineage>
</organism>
<gene>
    <name evidence="3" type="ORF">FHL15_010219</name>
</gene>
<dbReference type="Pfam" id="PF13738">
    <property type="entry name" value="Pyr_redox_3"/>
    <property type="match status" value="1"/>
</dbReference>
<feature type="region of interest" description="Disordered" evidence="2">
    <location>
        <begin position="1"/>
        <end position="22"/>
    </location>
</feature>
<protein>
    <submittedName>
        <fullName evidence="3">Uncharacterized protein</fullName>
    </submittedName>
</protein>
<dbReference type="Gene3D" id="3.50.50.60">
    <property type="entry name" value="FAD/NAD(P)-binding domain"/>
    <property type="match status" value="1"/>
</dbReference>
<dbReference type="GO" id="GO:0050660">
    <property type="term" value="F:flavin adenine dinucleotide binding"/>
    <property type="evidence" value="ECO:0007669"/>
    <property type="project" value="TreeGrafter"/>
</dbReference>
<dbReference type="GO" id="GO:0004497">
    <property type="term" value="F:monooxygenase activity"/>
    <property type="evidence" value="ECO:0007669"/>
    <property type="project" value="TreeGrafter"/>
</dbReference>
<dbReference type="OrthoDB" id="74360at2759"/>
<sequence>MTTVVEEQVPSSERAVPGSVNIPIAPWPTTPNIDEKATDALAISTQIINSFNQALEKNDYKAIADLFTDNGYWRDQLGLTWDLRTAKGKEKIINLLQGGHHLVNVAIDRSTPSSDPQVAGLRYDGSVRGIQFFTTVTTQFGSGRGVVRLIQESGQWKIWTFHTSIEKLKGHEEAIGPNRPSGVQHGARAGRKNWVERRQAEVNFEDSEPDVLVVVAARLKMLDVPTLIVDRADDIGDAWRNRYHQLVLHDPIWYDHMPYLKFPDFWPIFTPKDKMADFLKSYAHMLELNVWTKTELESSVWDDAKKQWTVVLKRKHADGSTETRTFHPKHIIQATGHSGKKNFPEFKGAKNFKGDVLCHSSDFRGARKNTNGRKAVVIGSCNSALDIAQDYYENGYDVTIIQRSSTTVMSSKSVLELLLGALYSEGGPPVEHGDLISWSLPQEVFKAIHADVNTLQQDSDKEILEGLNKAGFKTDRGPMNTGLWLKYMQRGGGYYIDVGTSQLIIDGKVKVKHGYGVDEILPTGLRLEDGTELQADEIICATGYQNMRTMTEMIFGSDVASKVGNVWGFDEEGETRIMWRRSGHPGLWLFGGNLAMSAPLGCNHLGRDRSMGFFLHVTELSRSKPGLARQNSPTFSYEPLERAQEEFRLLTIFAGREEEALQLRLTYSILGDLAVIYETISYCWGDNLVHDSVAVNGDMVDIQSGIPVVETGVPAYKTRGPSVKPNSPKLR</sequence>
<dbReference type="AlphaFoldDB" id="A0A553HLT7"/>
<name>A0A553HLT7_9PEZI</name>
<accession>A0A553HLT7</accession>
<feature type="compositionally biased region" description="Polar residues" evidence="2">
    <location>
        <begin position="1"/>
        <end position="11"/>
    </location>
</feature>
<dbReference type="InterPro" id="IPR050982">
    <property type="entry name" value="Auxin_biosynth/cation_transpt"/>
</dbReference>
<dbReference type="Proteomes" id="UP000319160">
    <property type="component" value="Unassembled WGS sequence"/>
</dbReference>
<dbReference type="SUPFAM" id="SSF54427">
    <property type="entry name" value="NTF2-like"/>
    <property type="match status" value="1"/>
</dbReference>
<dbReference type="InterPro" id="IPR032710">
    <property type="entry name" value="NTF2-like_dom_sf"/>
</dbReference>
<keyword evidence="4" id="KW-1185">Reference proteome</keyword>
<evidence type="ECO:0000313" key="4">
    <source>
        <dbReference type="Proteomes" id="UP000319160"/>
    </source>
</evidence>